<evidence type="ECO:0000256" key="1">
    <source>
        <dbReference type="SAM" id="MobiDB-lite"/>
    </source>
</evidence>
<reference evidence="2 3" key="1">
    <citation type="submission" date="2017-03" db="EMBL/GenBank/DDBJ databases">
        <title>Genomes of endolithic fungi from Antarctica.</title>
        <authorList>
            <person name="Coleine C."/>
            <person name="Masonjones S."/>
            <person name="Stajich J.E."/>
        </authorList>
    </citation>
    <scope>NUCLEOTIDE SEQUENCE [LARGE SCALE GENOMIC DNA]</scope>
    <source>
        <strain evidence="2 3">CCFEE 6314</strain>
    </source>
</reference>
<dbReference type="EMBL" id="NAJM01000003">
    <property type="protein sequence ID" value="RVX74742.1"/>
    <property type="molecule type" value="Genomic_DNA"/>
</dbReference>
<dbReference type="Proteomes" id="UP000288859">
    <property type="component" value="Unassembled WGS sequence"/>
</dbReference>
<organism evidence="2 3">
    <name type="scientific">Exophiala mesophila</name>
    <name type="common">Black yeast-like fungus</name>
    <dbReference type="NCBI Taxonomy" id="212818"/>
    <lineage>
        <taxon>Eukaryota</taxon>
        <taxon>Fungi</taxon>
        <taxon>Dikarya</taxon>
        <taxon>Ascomycota</taxon>
        <taxon>Pezizomycotina</taxon>
        <taxon>Eurotiomycetes</taxon>
        <taxon>Chaetothyriomycetidae</taxon>
        <taxon>Chaetothyriales</taxon>
        <taxon>Herpotrichiellaceae</taxon>
        <taxon>Exophiala</taxon>
    </lineage>
</organism>
<feature type="compositionally biased region" description="Low complexity" evidence="1">
    <location>
        <begin position="25"/>
        <end position="40"/>
    </location>
</feature>
<dbReference type="AlphaFoldDB" id="A0A438NG90"/>
<accession>A0A438NG90</accession>
<feature type="region of interest" description="Disordered" evidence="1">
    <location>
        <begin position="253"/>
        <end position="285"/>
    </location>
</feature>
<feature type="region of interest" description="Disordered" evidence="1">
    <location>
        <begin position="1"/>
        <end position="95"/>
    </location>
</feature>
<name>A0A438NG90_EXOME</name>
<gene>
    <name evidence="2" type="ORF">B0A52_01019</name>
</gene>
<protein>
    <submittedName>
        <fullName evidence="2">Uncharacterized protein</fullName>
    </submittedName>
</protein>
<proteinExistence type="predicted"/>
<sequence length="285" mass="31568">MATTLFFPPSREPQHLTEYGRSSLSSPANSRRNSISSIASHKSEPAWMTSVSGEDRSRTNSAASRSSSTSTKSTSGLSKWFGRNKGDKKKENKDAERIVITSRHAAAVKTKLANDPYIQKVRQKAPCAPLMTGTQKSSHLTAMEQQLRHPHSGPPSVTAVRRVEADMPALARIVSGDEADEPDHWEKLRNEWRAHQSPGIEMMQVLEGEALDTSSMHWSSTSTSVSEDGQEFRLVSKEAMDKDGVTVTMVTEPVSPAASLRPRPQRQHTPIGGRWRKDENGVWKR</sequence>
<evidence type="ECO:0000313" key="3">
    <source>
        <dbReference type="Proteomes" id="UP000288859"/>
    </source>
</evidence>
<feature type="compositionally biased region" description="Basic and acidic residues" evidence="1">
    <location>
        <begin position="84"/>
        <end position="95"/>
    </location>
</feature>
<feature type="compositionally biased region" description="Low complexity" evidence="1">
    <location>
        <begin position="59"/>
        <end position="75"/>
    </location>
</feature>
<dbReference type="OrthoDB" id="4152391at2759"/>
<dbReference type="VEuPathDB" id="FungiDB:PV10_00633"/>
<comment type="caution">
    <text evidence="2">The sequence shown here is derived from an EMBL/GenBank/DDBJ whole genome shotgun (WGS) entry which is preliminary data.</text>
</comment>
<feature type="compositionally biased region" description="Basic and acidic residues" evidence="1">
    <location>
        <begin position="275"/>
        <end position="285"/>
    </location>
</feature>
<evidence type="ECO:0000313" key="2">
    <source>
        <dbReference type="EMBL" id="RVX74742.1"/>
    </source>
</evidence>